<dbReference type="GO" id="GO:0005634">
    <property type="term" value="C:nucleus"/>
    <property type="evidence" value="ECO:0007669"/>
    <property type="project" value="UniProtKB-SubCell"/>
</dbReference>
<dbReference type="OrthoDB" id="187139at2759"/>
<feature type="region of interest" description="Disordered" evidence="3">
    <location>
        <begin position="1"/>
        <end position="35"/>
    </location>
</feature>
<accession>A0A0D2BMQ7</accession>
<reference evidence="4 5" key="1">
    <citation type="submission" date="2015-01" db="EMBL/GenBank/DDBJ databases">
        <title>The Genome Sequence of Exophiala spinifera CBS89968.</title>
        <authorList>
            <consortium name="The Broad Institute Genomics Platform"/>
            <person name="Cuomo C."/>
            <person name="de Hoog S."/>
            <person name="Gorbushina A."/>
            <person name="Stielow B."/>
            <person name="Teixiera M."/>
            <person name="Abouelleil A."/>
            <person name="Chapman S.B."/>
            <person name="Priest M."/>
            <person name="Young S.K."/>
            <person name="Wortman J."/>
            <person name="Nusbaum C."/>
            <person name="Birren B."/>
        </authorList>
    </citation>
    <scope>NUCLEOTIDE SEQUENCE [LARGE SCALE GENOMIC DNA]</scope>
    <source>
        <strain evidence="4 5">CBS 89968</strain>
    </source>
</reference>
<gene>
    <name evidence="4" type="ORF">PV08_00430</name>
</gene>
<organism evidence="4 5">
    <name type="scientific">Exophiala spinifera</name>
    <dbReference type="NCBI Taxonomy" id="91928"/>
    <lineage>
        <taxon>Eukaryota</taxon>
        <taxon>Fungi</taxon>
        <taxon>Dikarya</taxon>
        <taxon>Ascomycota</taxon>
        <taxon>Pezizomycotina</taxon>
        <taxon>Eurotiomycetes</taxon>
        <taxon>Chaetothyriomycetidae</taxon>
        <taxon>Chaetothyriales</taxon>
        <taxon>Herpotrichiellaceae</taxon>
        <taxon>Exophiala</taxon>
    </lineage>
</organism>
<dbReference type="Proteomes" id="UP000053328">
    <property type="component" value="Unassembled WGS sequence"/>
</dbReference>
<dbReference type="InterPro" id="IPR021858">
    <property type="entry name" value="Fun_TF"/>
</dbReference>
<name>A0A0D2BMQ7_9EURO</name>
<proteinExistence type="predicted"/>
<keyword evidence="2" id="KW-0539">Nucleus</keyword>
<dbReference type="VEuPathDB" id="FungiDB:PV08_00430"/>
<evidence type="ECO:0000256" key="1">
    <source>
        <dbReference type="ARBA" id="ARBA00004123"/>
    </source>
</evidence>
<dbReference type="PANTHER" id="PTHR37534:SF46">
    <property type="entry name" value="ZN(II)2CYS6 TRANSCRIPTION FACTOR (EUROFUNG)"/>
    <property type="match status" value="1"/>
</dbReference>
<protein>
    <submittedName>
        <fullName evidence="4">Uncharacterized protein</fullName>
    </submittedName>
</protein>
<evidence type="ECO:0000313" key="4">
    <source>
        <dbReference type="EMBL" id="KIW19855.1"/>
    </source>
</evidence>
<dbReference type="HOGENOM" id="CLU_657262_0_0_1"/>
<comment type="subcellular location">
    <subcellularLocation>
        <location evidence="1">Nucleus</location>
    </subcellularLocation>
</comment>
<dbReference type="EMBL" id="KN847492">
    <property type="protein sequence ID" value="KIW19855.1"/>
    <property type="molecule type" value="Genomic_DNA"/>
</dbReference>
<evidence type="ECO:0000313" key="5">
    <source>
        <dbReference type="Proteomes" id="UP000053328"/>
    </source>
</evidence>
<dbReference type="RefSeq" id="XP_016240071.1">
    <property type="nucleotide sequence ID" value="XM_016374795.1"/>
</dbReference>
<dbReference type="AlphaFoldDB" id="A0A0D2BMQ7"/>
<keyword evidence="5" id="KW-1185">Reference proteome</keyword>
<evidence type="ECO:0000256" key="3">
    <source>
        <dbReference type="SAM" id="MobiDB-lite"/>
    </source>
</evidence>
<dbReference type="PANTHER" id="PTHR37534">
    <property type="entry name" value="TRANSCRIPTIONAL ACTIVATOR PROTEIN UGA3"/>
    <property type="match status" value="1"/>
</dbReference>
<dbReference type="GeneID" id="27327513"/>
<evidence type="ECO:0000256" key="2">
    <source>
        <dbReference type="ARBA" id="ARBA00023242"/>
    </source>
</evidence>
<sequence length="418" mass="46815">MEGTSRIKNRGKGQSHPGTPRSKATKALLHPDSDPEQLLQQSVGRLCSSPPSHLSSKDQALLKHYVHHVSGLLSSTDDRTINTYCNTILRMAWDSNLLMNTLLLVSASHLAGRSEQTALDVPHYRHRVLPELRAYVANWQGFDKIILATIIMMSINEVFEANPDTWVTHLKAVSQIISRNLPQWKTCDQETRMLLDIFAYHSVLALIGTNQSSLFMDYYRGDTWSALKGHRGAFLAAADQIISFVAKLSELFPASPADGPPEPIEPSRLARARSLKADMEHWDPPREISSDACNTAQSMRYAGLLYYHKLTSSSLTECDREEILSYCRAIVRHIGQVSLDSPSAASHTWPLYMAGSFLNSRTGIADQETQDFIKERLAALKLRRGVRTIDSVRDRLELVWKSDGTDLAVLDAPLILLW</sequence>
<dbReference type="Pfam" id="PF11951">
    <property type="entry name" value="Fungal_trans_2"/>
    <property type="match status" value="1"/>
</dbReference>